<dbReference type="Gene3D" id="3.40.50.300">
    <property type="entry name" value="P-loop containing nucleotide triphosphate hydrolases"/>
    <property type="match status" value="1"/>
</dbReference>
<feature type="domain" description="Zeta toxin" evidence="3">
    <location>
        <begin position="25"/>
        <end position="196"/>
    </location>
</feature>
<dbReference type="InterPro" id="IPR027417">
    <property type="entry name" value="P-loop_NTPase"/>
</dbReference>
<dbReference type="SUPFAM" id="SSF52540">
    <property type="entry name" value="P-loop containing nucleoside triphosphate hydrolases"/>
    <property type="match status" value="2"/>
</dbReference>
<keyword evidence="2" id="KW-0067">ATP-binding</keyword>
<dbReference type="GO" id="GO:0016301">
    <property type="term" value="F:kinase activity"/>
    <property type="evidence" value="ECO:0007669"/>
    <property type="project" value="InterPro"/>
</dbReference>
<reference evidence="4" key="2">
    <citation type="submission" date="2020-09" db="EMBL/GenBank/DDBJ databases">
        <authorList>
            <person name="Sun Q."/>
            <person name="Zhou Y."/>
        </authorList>
    </citation>
    <scope>NUCLEOTIDE SEQUENCE</scope>
    <source>
        <strain evidence="4">CGMCC 1.15958</strain>
    </source>
</reference>
<evidence type="ECO:0000256" key="2">
    <source>
        <dbReference type="ARBA" id="ARBA00022840"/>
    </source>
</evidence>
<accession>A0A917DTM9</accession>
<dbReference type="GO" id="GO:0005524">
    <property type="term" value="F:ATP binding"/>
    <property type="evidence" value="ECO:0007669"/>
    <property type="project" value="UniProtKB-KW"/>
</dbReference>
<dbReference type="InterPro" id="IPR010488">
    <property type="entry name" value="Zeta_toxin_domain"/>
</dbReference>
<proteinExistence type="predicted"/>
<name>A0A917DTM9_9BACT</name>
<gene>
    <name evidence="4" type="ORF">GCM10011514_34870</name>
</gene>
<comment type="caution">
    <text evidence="4">The sequence shown here is derived from an EMBL/GenBank/DDBJ whole genome shotgun (WGS) entry which is preliminary data.</text>
</comment>
<keyword evidence="5" id="KW-1185">Reference proteome</keyword>
<evidence type="ECO:0000259" key="3">
    <source>
        <dbReference type="Pfam" id="PF06414"/>
    </source>
</evidence>
<dbReference type="RefSeq" id="WP_188767787.1">
    <property type="nucleotide sequence ID" value="NZ_BMKK01000007.1"/>
</dbReference>
<organism evidence="4 5">
    <name type="scientific">Emticicia aquatilis</name>
    <dbReference type="NCBI Taxonomy" id="1537369"/>
    <lineage>
        <taxon>Bacteria</taxon>
        <taxon>Pseudomonadati</taxon>
        <taxon>Bacteroidota</taxon>
        <taxon>Cytophagia</taxon>
        <taxon>Cytophagales</taxon>
        <taxon>Leadbetterellaceae</taxon>
        <taxon>Emticicia</taxon>
    </lineage>
</organism>
<dbReference type="Pfam" id="PF06414">
    <property type="entry name" value="Zeta_toxin"/>
    <property type="match status" value="1"/>
</dbReference>
<evidence type="ECO:0000313" key="5">
    <source>
        <dbReference type="Proteomes" id="UP000609064"/>
    </source>
</evidence>
<protein>
    <recommendedName>
        <fullName evidence="3">Zeta toxin domain-containing protein</fullName>
    </recommendedName>
</protein>
<keyword evidence="1" id="KW-0547">Nucleotide-binding</keyword>
<reference evidence="4" key="1">
    <citation type="journal article" date="2014" name="Int. J. Syst. Evol. Microbiol.">
        <title>Complete genome sequence of Corynebacterium casei LMG S-19264T (=DSM 44701T), isolated from a smear-ripened cheese.</title>
        <authorList>
            <consortium name="US DOE Joint Genome Institute (JGI-PGF)"/>
            <person name="Walter F."/>
            <person name="Albersmeier A."/>
            <person name="Kalinowski J."/>
            <person name="Ruckert C."/>
        </authorList>
    </citation>
    <scope>NUCLEOTIDE SEQUENCE</scope>
    <source>
        <strain evidence="4">CGMCC 1.15958</strain>
    </source>
</reference>
<evidence type="ECO:0000256" key="1">
    <source>
        <dbReference type="ARBA" id="ARBA00022741"/>
    </source>
</evidence>
<dbReference type="EMBL" id="BMKK01000007">
    <property type="protein sequence ID" value="GGD67800.1"/>
    <property type="molecule type" value="Genomic_DNA"/>
</dbReference>
<dbReference type="Proteomes" id="UP000609064">
    <property type="component" value="Unassembled WGS sequence"/>
</dbReference>
<sequence length="300" mass="34581">MLIEITDEKSEEIFNDILFDFTFAKTTQTKPLGIILGGQPGAGKSYLVKEVEDEFQKDFIFISTDDLRLYHPAYAALQQNPETFQNAANLVNPYASAWTERLIKHCIENKFNLIIDSTLGGNINAVYQTVDMLRENDFSFHLRLMAVPALISKLSIFLRYESQLKEKGFARWTRMEDHDDRFEKIPSVIEQIFATKPPDTARFYQRVLSENSTISLKSSQVFFLDNNAFPTFAFLKEFNSFRNQLDENHVVFISYTISTVHNFIQLRKGSLAELKATIIQESDKLSGKLKKKILKTITNF</sequence>
<dbReference type="AlphaFoldDB" id="A0A917DTM9"/>
<evidence type="ECO:0000313" key="4">
    <source>
        <dbReference type="EMBL" id="GGD67800.1"/>
    </source>
</evidence>